<dbReference type="CDD" id="cd03449">
    <property type="entry name" value="R_hydratase"/>
    <property type="match status" value="1"/>
</dbReference>
<accession>A0A1I2TNE7</accession>
<keyword evidence="3" id="KW-1185">Reference proteome</keyword>
<dbReference type="Gene3D" id="3.10.129.10">
    <property type="entry name" value="Hotdog Thioesterase"/>
    <property type="match status" value="1"/>
</dbReference>
<organism evidence="2 3">
    <name type="scientific">Desulfotruncus arcticus DSM 17038</name>
    <dbReference type="NCBI Taxonomy" id="1121424"/>
    <lineage>
        <taxon>Bacteria</taxon>
        <taxon>Bacillati</taxon>
        <taxon>Bacillota</taxon>
        <taxon>Clostridia</taxon>
        <taxon>Eubacteriales</taxon>
        <taxon>Desulfallaceae</taxon>
        <taxon>Desulfotruncus</taxon>
    </lineage>
</organism>
<dbReference type="GO" id="GO:0019171">
    <property type="term" value="F:(3R)-hydroxyacyl-[acyl-carrier-protein] dehydratase activity"/>
    <property type="evidence" value="ECO:0007669"/>
    <property type="project" value="TreeGrafter"/>
</dbReference>
<dbReference type="EMBL" id="FOOX01000007">
    <property type="protein sequence ID" value="SFG63956.1"/>
    <property type="molecule type" value="Genomic_DNA"/>
</dbReference>
<evidence type="ECO:0000259" key="1">
    <source>
        <dbReference type="Pfam" id="PF01575"/>
    </source>
</evidence>
<dbReference type="STRING" id="341036.SAMN05660649_02242"/>
<gene>
    <name evidence="2" type="ORF">SAMN05660649_02242</name>
</gene>
<dbReference type="AlphaFoldDB" id="A0A1I2TNE7"/>
<dbReference type="PANTHER" id="PTHR43437:SF3">
    <property type="entry name" value="HYDROXYACYL-THIOESTER DEHYDRATASE TYPE 2, MITOCHONDRIAL"/>
    <property type="match status" value="1"/>
</dbReference>
<dbReference type="OrthoDB" id="9801625at2"/>
<feature type="domain" description="MaoC-like" evidence="1">
    <location>
        <begin position="16"/>
        <end position="115"/>
    </location>
</feature>
<dbReference type="SUPFAM" id="SSF54637">
    <property type="entry name" value="Thioesterase/thiol ester dehydrase-isomerase"/>
    <property type="match status" value="1"/>
</dbReference>
<dbReference type="InterPro" id="IPR029069">
    <property type="entry name" value="HotDog_dom_sf"/>
</dbReference>
<proteinExistence type="predicted"/>
<dbReference type="Pfam" id="PF01575">
    <property type="entry name" value="MaoC_dehydratas"/>
    <property type="match status" value="1"/>
</dbReference>
<evidence type="ECO:0000313" key="2">
    <source>
        <dbReference type="EMBL" id="SFG63956.1"/>
    </source>
</evidence>
<dbReference type="InterPro" id="IPR002539">
    <property type="entry name" value="MaoC-like_dom"/>
</dbReference>
<dbReference type="RefSeq" id="WP_092471457.1">
    <property type="nucleotide sequence ID" value="NZ_FOOX01000007.1"/>
</dbReference>
<protein>
    <submittedName>
        <fullName evidence="2">3-hydroxybutyryl-CoA dehydratase</fullName>
    </submittedName>
</protein>
<dbReference type="Proteomes" id="UP000199337">
    <property type="component" value="Unassembled WGS sequence"/>
</dbReference>
<evidence type="ECO:0000313" key="3">
    <source>
        <dbReference type="Proteomes" id="UP000199337"/>
    </source>
</evidence>
<reference evidence="3" key="1">
    <citation type="submission" date="2016-10" db="EMBL/GenBank/DDBJ databases">
        <authorList>
            <person name="Varghese N."/>
            <person name="Submissions S."/>
        </authorList>
    </citation>
    <scope>NUCLEOTIDE SEQUENCE [LARGE SCALE GENOMIC DNA]</scope>
    <source>
        <strain evidence="3">DSM 17038</strain>
    </source>
</reference>
<name>A0A1I2TNE7_9FIRM</name>
<dbReference type="InterPro" id="IPR050965">
    <property type="entry name" value="UPF0336/Enoyl-CoA_hydratase"/>
</dbReference>
<sequence length="143" mass="15639">MDTVGKTVYELELGEKASFSKTISESDVYLFAGITGDLNPMHVNREYVAKTFFKKPIAHGPLITGLVAPVLGMKLPGLGTVLVELQTRYLAPVYFGDTVSVKIELVAKDEKKNRANFDCQWVNQAGKVIADGKAIVSPPVRKK</sequence>
<dbReference type="PANTHER" id="PTHR43437">
    <property type="entry name" value="HYDROXYACYL-THIOESTER DEHYDRATASE TYPE 2, MITOCHONDRIAL-RELATED"/>
    <property type="match status" value="1"/>
</dbReference>
<dbReference type="GO" id="GO:0006633">
    <property type="term" value="P:fatty acid biosynthetic process"/>
    <property type="evidence" value="ECO:0007669"/>
    <property type="project" value="TreeGrafter"/>
</dbReference>